<keyword evidence="3" id="KW-0695">RNA-directed DNA polymerase</keyword>
<comment type="caution">
    <text evidence="3">The sequence shown here is derived from an EMBL/GenBank/DDBJ whole genome shotgun (WGS) entry which is preliminary data.</text>
</comment>
<sequence>MSHHLTEEYLLTSFGKLRRSAATGVDTISCKAYQEDLAIRIEHLHQQLRNQQYHAPDIRRVWIDKDNGKQRPLGISTTEDKIVQRAVTDLLNLIYEQYFYDFSYGFRPKRNAHQALSSLRSQCMRGRGRIKWILDADIQGCFDNFDHKTLRNLLSKRIKDRSLLRLIDLWLKAGILDGKSMHRNSVGTPQGNIISPLLCNIYLHYVVDEWIYKMVRPLLKGEIFVIRYADDFIIGFENEEDARRVNRTLPKRMQKYGLTIHPEKSRLIRFMPAKRGKSQTFDFLGFTHYWTKSQKGYNVVKRRTCKKKMQKALRKLRDCCIDNRHMKLKDQCKLLTSKLRGLYQYYGIRGNYLALQRMYGDAKISWFKWLNRRSQRKSYTWKGYGELLKYLPLPKPKIVHANV</sequence>
<evidence type="ECO:0000259" key="2">
    <source>
        <dbReference type="PROSITE" id="PS50878"/>
    </source>
</evidence>
<evidence type="ECO:0000313" key="3">
    <source>
        <dbReference type="EMBL" id="PWD97619.1"/>
    </source>
</evidence>
<dbReference type="NCBIfam" id="TIGR04416">
    <property type="entry name" value="group_II_RT_mat"/>
    <property type="match status" value="1"/>
</dbReference>
<accession>A0A2U2B3I2</accession>
<name>A0A2U2B3I2_9BACT</name>
<dbReference type="RefSeq" id="WP_109266248.1">
    <property type="nucleotide sequence ID" value="NZ_QEWP01000031.1"/>
</dbReference>
<dbReference type="PROSITE" id="PS50878">
    <property type="entry name" value="RT_POL"/>
    <property type="match status" value="1"/>
</dbReference>
<evidence type="ECO:0000313" key="4">
    <source>
        <dbReference type="Proteomes" id="UP000244956"/>
    </source>
</evidence>
<feature type="domain" description="Reverse transcriptase" evidence="2">
    <location>
        <begin position="44"/>
        <end position="288"/>
    </location>
</feature>
<organism evidence="3 4">
    <name type="scientific">Marinilabilia rubra</name>
    <dbReference type="NCBI Taxonomy" id="2162893"/>
    <lineage>
        <taxon>Bacteria</taxon>
        <taxon>Pseudomonadati</taxon>
        <taxon>Bacteroidota</taxon>
        <taxon>Bacteroidia</taxon>
        <taxon>Marinilabiliales</taxon>
        <taxon>Marinilabiliaceae</taxon>
        <taxon>Marinilabilia</taxon>
    </lineage>
</organism>
<dbReference type="SUPFAM" id="SSF56672">
    <property type="entry name" value="DNA/RNA polymerases"/>
    <property type="match status" value="1"/>
</dbReference>
<keyword evidence="3" id="KW-0808">Transferase</keyword>
<dbReference type="InterPro" id="IPR043502">
    <property type="entry name" value="DNA/RNA_pol_sf"/>
</dbReference>
<dbReference type="Pfam" id="PF00078">
    <property type="entry name" value="RVT_1"/>
    <property type="match status" value="1"/>
</dbReference>
<dbReference type="OrthoDB" id="9780724at2"/>
<dbReference type="InterPro" id="IPR051083">
    <property type="entry name" value="GrpII_Intron_Splice-Mob/Def"/>
</dbReference>
<dbReference type="InterPro" id="IPR000477">
    <property type="entry name" value="RT_dom"/>
</dbReference>
<dbReference type="Gene3D" id="3.30.70.270">
    <property type="match status" value="1"/>
</dbReference>
<evidence type="ECO:0000256" key="1">
    <source>
        <dbReference type="ARBA" id="ARBA00034120"/>
    </source>
</evidence>
<gene>
    <name evidence="3" type="primary">ltrA</name>
    <name evidence="3" type="ORF">DDZ16_19965</name>
</gene>
<dbReference type="PANTHER" id="PTHR34047:SF8">
    <property type="entry name" value="PROTEIN YKFC"/>
    <property type="match status" value="1"/>
</dbReference>
<dbReference type="AlphaFoldDB" id="A0A2U2B3I2"/>
<dbReference type="EMBL" id="QEWP01000031">
    <property type="protein sequence ID" value="PWD97619.1"/>
    <property type="molecule type" value="Genomic_DNA"/>
</dbReference>
<proteinExistence type="inferred from homology"/>
<protein>
    <submittedName>
        <fullName evidence="3">Group II intron reverse transcriptase/maturase</fullName>
    </submittedName>
</protein>
<reference evidence="3 4" key="1">
    <citation type="submission" date="2018-05" db="EMBL/GenBank/DDBJ databases">
        <title>Marinilabilia rubrum sp. nov., isolated from saltern sediment.</title>
        <authorList>
            <person name="Zhang R."/>
        </authorList>
    </citation>
    <scope>NUCLEOTIDE SEQUENCE [LARGE SCALE GENOMIC DNA]</scope>
    <source>
        <strain evidence="3 4">WTE16</strain>
    </source>
</reference>
<dbReference type="InterPro" id="IPR043128">
    <property type="entry name" value="Rev_trsase/Diguanyl_cyclase"/>
</dbReference>
<dbReference type="GO" id="GO:0003964">
    <property type="term" value="F:RNA-directed DNA polymerase activity"/>
    <property type="evidence" value="ECO:0007669"/>
    <property type="project" value="UniProtKB-KW"/>
</dbReference>
<dbReference type="PANTHER" id="PTHR34047">
    <property type="entry name" value="NUCLEAR INTRON MATURASE 1, MITOCHONDRIAL-RELATED"/>
    <property type="match status" value="1"/>
</dbReference>
<dbReference type="Proteomes" id="UP000244956">
    <property type="component" value="Unassembled WGS sequence"/>
</dbReference>
<keyword evidence="3" id="KW-0548">Nucleotidyltransferase</keyword>
<dbReference type="InterPro" id="IPR030931">
    <property type="entry name" value="Group_II_RT_mat"/>
</dbReference>
<keyword evidence="4" id="KW-1185">Reference proteome</keyword>
<dbReference type="CDD" id="cd01651">
    <property type="entry name" value="RT_G2_intron"/>
    <property type="match status" value="1"/>
</dbReference>
<comment type="similarity">
    <text evidence="1">Belongs to the bacterial reverse transcriptase family.</text>
</comment>